<dbReference type="InterPro" id="IPR008271">
    <property type="entry name" value="Ser/Thr_kinase_AS"/>
</dbReference>
<evidence type="ECO:0000256" key="1">
    <source>
        <dbReference type="ARBA" id="ARBA00012513"/>
    </source>
</evidence>
<keyword evidence="9" id="KW-0694">RNA-binding</keyword>
<dbReference type="InterPro" id="IPR050660">
    <property type="entry name" value="NEK_Ser/Thr_kinase"/>
</dbReference>
<dbReference type="InterPro" id="IPR012677">
    <property type="entry name" value="Nucleotide-bd_a/b_plait_sf"/>
</dbReference>
<dbReference type="EMBL" id="JADXDR010000179">
    <property type="protein sequence ID" value="KAI7836659.1"/>
    <property type="molecule type" value="Genomic_DNA"/>
</dbReference>
<dbReference type="PROSITE" id="PS50102">
    <property type="entry name" value="RRM"/>
    <property type="match status" value="1"/>
</dbReference>
<keyword evidence="2" id="KW-0723">Serine/threonine-protein kinase</keyword>
<evidence type="ECO:0000313" key="14">
    <source>
        <dbReference type="Proteomes" id="UP001205105"/>
    </source>
</evidence>
<dbReference type="Gene3D" id="3.30.70.330">
    <property type="match status" value="1"/>
</dbReference>
<name>A0AAD5GY30_9CHLO</name>
<evidence type="ECO:0000256" key="3">
    <source>
        <dbReference type="ARBA" id="ARBA00022679"/>
    </source>
</evidence>
<dbReference type="Pfam" id="PF00076">
    <property type="entry name" value="RRM_1"/>
    <property type="match status" value="1"/>
</dbReference>
<dbReference type="SMART" id="SM00360">
    <property type="entry name" value="RRM"/>
    <property type="match status" value="1"/>
</dbReference>
<keyword evidence="14" id="KW-1185">Reference proteome</keyword>
<feature type="domain" description="RRM" evidence="12">
    <location>
        <begin position="80"/>
        <end position="156"/>
    </location>
</feature>
<dbReference type="GO" id="GO:0004674">
    <property type="term" value="F:protein serine/threonine kinase activity"/>
    <property type="evidence" value="ECO:0007669"/>
    <property type="project" value="UniProtKB-KW"/>
</dbReference>
<evidence type="ECO:0000256" key="10">
    <source>
        <dbReference type="SAM" id="MobiDB-lite"/>
    </source>
</evidence>
<dbReference type="InterPro" id="IPR035979">
    <property type="entry name" value="RBD_domain_sf"/>
</dbReference>
<evidence type="ECO:0000256" key="6">
    <source>
        <dbReference type="ARBA" id="ARBA00022840"/>
    </source>
</evidence>
<keyword evidence="3" id="KW-0808">Transferase</keyword>
<feature type="compositionally biased region" description="Acidic residues" evidence="10">
    <location>
        <begin position="17"/>
        <end position="31"/>
    </location>
</feature>
<evidence type="ECO:0000256" key="2">
    <source>
        <dbReference type="ARBA" id="ARBA00022527"/>
    </source>
</evidence>
<sequence>MADNEAELQGVDLGEQGAEEMQDDAQAEQELEAMKARLADMEKEAAKLKEMQDKAQKEAGMAPSGSGSADAAAKEEADSRSIYVGGVDYSCTPEELQMHFQSCGTVNRVTILTDKMGNPKGFAYIEFLEADAVANACLLDGSELRGRALKVAPKRTNVPGMKQGRGRGERVAVKCVDCRRFRSIAELEAVQEEAALLSSLRHRYIVRLLGVHVTSSHMYFAMEHAAGGTLDQLLRGKARHTCGTLACTELGQRKRMAWTIHIPACDLVRCLLAASARRQSVDPSRSTTNAQPPLPVIQEGRQLDEGEALRIFLQIFQALEYCHRRCVVHRDLKPENILLDAKGDVKVADFGMASILTPFDTSVNDIAGTPAFIAPELLVSNSCGLRADGAKAGAL</sequence>
<dbReference type="Pfam" id="PF00069">
    <property type="entry name" value="Pkinase"/>
    <property type="match status" value="2"/>
</dbReference>
<dbReference type="SUPFAM" id="SSF56112">
    <property type="entry name" value="Protein kinase-like (PK-like)"/>
    <property type="match status" value="1"/>
</dbReference>
<evidence type="ECO:0000256" key="9">
    <source>
        <dbReference type="PROSITE-ProRule" id="PRU00176"/>
    </source>
</evidence>
<dbReference type="PROSITE" id="PS00108">
    <property type="entry name" value="PROTEIN_KINASE_ST"/>
    <property type="match status" value="1"/>
</dbReference>
<evidence type="ECO:0000256" key="7">
    <source>
        <dbReference type="ARBA" id="ARBA00047899"/>
    </source>
</evidence>
<comment type="catalytic activity">
    <reaction evidence="7">
        <text>L-threonyl-[protein] + ATP = O-phospho-L-threonyl-[protein] + ADP + H(+)</text>
        <dbReference type="Rhea" id="RHEA:46608"/>
        <dbReference type="Rhea" id="RHEA-COMP:11060"/>
        <dbReference type="Rhea" id="RHEA-COMP:11605"/>
        <dbReference type="ChEBI" id="CHEBI:15378"/>
        <dbReference type="ChEBI" id="CHEBI:30013"/>
        <dbReference type="ChEBI" id="CHEBI:30616"/>
        <dbReference type="ChEBI" id="CHEBI:61977"/>
        <dbReference type="ChEBI" id="CHEBI:456216"/>
        <dbReference type="EC" id="2.7.11.1"/>
    </reaction>
</comment>
<evidence type="ECO:0000256" key="8">
    <source>
        <dbReference type="ARBA" id="ARBA00048679"/>
    </source>
</evidence>
<proteinExistence type="predicted"/>
<protein>
    <recommendedName>
        <fullName evidence="1">non-specific serine/threonine protein kinase</fullName>
        <ecNumber evidence="1">2.7.11.1</ecNumber>
    </recommendedName>
</protein>
<keyword evidence="6" id="KW-0067">ATP-binding</keyword>
<dbReference type="InterPro" id="IPR011009">
    <property type="entry name" value="Kinase-like_dom_sf"/>
</dbReference>
<dbReference type="SUPFAM" id="SSF54928">
    <property type="entry name" value="RNA-binding domain, RBD"/>
    <property type="match status" value="1"/>
</dbReference>
<dbReference type="PANTHER" id="PTHR43671">
    <property type="entry name" value="SERINE/THREONINE-PROTEIN KINASE NEK"/>
    <property type="match status" value="1"/>
</dbReference>
<dbReference type="Gene3D" id="1.10.510.10">
    <property type="entry name" value="Transferase(Phosphotransferase) domain 1"/>
    <property type="match status" value="2"/>
</dbReference>
<evidence type="ECO:0000256" key="5">
    <source>
        <dbReference type="ARBA" id="ARBA00022777"/>
    </source>
</evidence>
<dbReference type="GO" id="GO:0005524">
    <property type="term" value="F:ATP binding"/>
    <property type="evidence" value="ECO:0007669"/>
    <property type="project" value="UniProtKB-KW"/>
</dbReference>
<comment type="caution">
    <text evidence="13">The sequence shown here is derived from an EMBL/GenBank/DDBJ whole genome shotgun (WGS) entry which is preliminary data.</text>
</comment>
<dbReference type="AlphaFoldDB" id="A0AAD5GY30"/>
<dbReference type="CDD" id="cd12306">
    <property type="entry name" value="RRM_II_PABPs"/>
    <property type="match status" value="1"/>
</dbReference>
<comment type="catalytic activity">
    <reaction evidence="8">
        <text>L-seryl-[protein] + ATP = O-phospho-L-seryl-[protein] + ADP + H(+)</text>
        <dbReference type="Rhea" id="RHEA:17989"/>
        <dbReference type="Rhea" id="RHEA-COMP:9863"/>
        <dbReference type="Rhea" id="RHEA-COMP:11604"/>
        <dbReference type="ChEBI" id="CHEBI:15378"/>
        <dbReference type="ChEBI" id="CHEBI:29999"/>
        <dbReference type="ChEBI" id="CHEBI:30616"/>
        <dbReference type="ChEBI" id="CHEBI:83421"/>
        <dbReference type="ChEBI" id="CHEBI:456216"/>
        <dbReference type="EC" id="2.7.11.1"/>
    </reaction>
</comment>
<feature type="compositionally biased region" description="Basic and acidic residues" evidence="10">
    <location>
        <begin position="32"/>
        <end position="57"/>
    </location>
</feature>
<evidence type="ECO:0000259" key="11">
    <source>
        <dbReference type="PROSITE" id="PS50011"/>
    </source>
</evidence>
<dbReference type="InterPro" id="IPR000719">
    <property type="entry name" value="Prot_kinase_dom"/>
</dbReference>
<reference evidence="13" key="1">
    <citation type="submission" date="2020-11" db="EMBL/GenBank/DDBJ databases">
        <title>Chlorella ohadii genome sequencing and assembly.</title>
        <authorList>
            <person name="Murik O."/>
            <person name="Treves H."/>
            <person name="Kedem I."/>
            <person name="Shotland Y."/>
            <person name="Kaplan A."/>
        </authorList>
    </citation>
    <scope>NUCLEOTIDE SEQUENCE</scope>
    <source>
        <strain evidence="13">1</strain>
    </source>
</reference>
<dbReference type="PANTHER" id="PTHR43671:SF98">
    <property type="entry name" value="SERINE_THREONINE-PROTEIN KINASE NEK11"/>
    <property type="match status" value="1"/>
</dbReference>
<keyword evidence="5" id="KW-0418">Kinase</keyword>
<dbReference type="PROSITE" id="PS50011">
    <property type="entry name" value="PROTEIN_KINASE_DOM"/>
    <property type="match status" value="1"/>
</dbReference>
<evidence type="ECO:0000256" key="4">
    <source>
        <dbReference type="ARBA" id="ARBA00022741"/>
    </source>
</evidence>
<evidence type="ECO:0000259" key="12">
    <source>
        <dbReference type="PROSITE" id="PS50102"/>
    </source>
</evidence>
<organism evidence="13 14">
    <name type="scientific">Chlorella ohadii</name>
    <dbReference type="NCBI Taxonomy" id="2649997"/>
    <lineage>
        <taxon>Eukaryota</taxon>
        <taxon>Viridiplantae</taxon>
        <taxon>Chlorophyta</taxon>
        <taxon>core chlorophytes</taxon>
        <taxon>Trebouxiophyceae</taxon>
        <taxon>Chlorellales</taxon>
        <taxon>Chlorellaceae</taxon>
        <taxon>Chlorella clade</taxon>
        <taxon>Chlorella</taxon>
    </lineage>
</organism>
<evidence type="ECO:0000313" key="13">
    <source>
        <dbReference type="EMBL" id="KAI7836659.1"/>
    </source>
</evidence>
<feature type="compositionally biased region" description="Low complexity" evidence="10">
    <location>
        <begin position="58"/>
        <end position="71"/>
    </location>
</feature>
<accession>A0AAD5GY30</accession>
<dbReference type="Proteomes" id="UP001205105">
    <property type="component" value="Unassembled WGS sequence"/>
</dbReference>
<dbReference type="SMART" id="SM00220">
    <property type="entry name" value="S_TKc"/>
    <property type="match status" value="1"/>
</dbReference>
<dbReference type="GO" id="GO:0003723">
    <property type="term" value="F:RNA binding"/>
    <property type="evidence" value="ECO:0007669"/>
    <property type="project" value="UniProtKB-UniRule"/>
</dbReference>
<feature type="domain" description="Protein kinase" evidence="11">
    <location>
        <begin position="122"/>
        <end position="395"/>
    </location>
</feature>
<gene>
    <name evidence="13" type="ORF">COHA_009435</name>
</gene>
<dbReference type="EC" id="2.7.11.1" evidence="1"/>
<keyword evidence="4" id="KW-0547">Nucleotide-binding</keyword>
<feature type="region of interest" description="Disordered" evidence="10">
    <location>
        <begin position="1"/>
        <end position="74"/>
    </location>
</feature>
<dbReference type="InterPro" id="IPR000504">
    <property type="entry name" value="RRM_dom"/>
</dbReference>